<dbReference type="InterPro" id="IPR036397">
    <property type="entry name" value="RNaseH_sf"/>
</dbReference>
<dbReference type="Pfam" id="PF13456">
    <property type="entry name" value="RVT_3"/>
    <property type="match status" value="1"/>
</dbReference>
<reference evidence="3" key="2">
    <citation type="submission" date="2025-08" db="UniProtKB">
        <authorList>
            <consortium name="RefSeq"/>
        </authorList>
    </citation>
    <scope>IDENTIFICATION</scope>
    <source>
        <tissue evidence="3">Leaf</tissue>
    </source>
</reference>
<dbReference type="SUPFAM" id="SSF53098">
    <property type="entry name" value="Ribonuclease H-like"/>
    <property type="match status" value="1"/>
</dbReference>
<sequence length="142" mass="15649">MIMLEPNPMRSGITIYTDAVWNPSSGSAELGWIIDDRVSATNHLATSLHVLSPLMAEALAVISTLTFALSCGFDSITLLSDSQSFISIINKKDLQLEIFNIIRDIYHLSVSFISITFSSILRSANANVNHVVKQVLWVLNQV</sequence>
<proteinExistence type="predicted"/>
<dbReference type="PANTHER" id="PTHR47074:SF11">
    <property type="entry name" value="REVERSE TRANSCRIPTASE-LIKE PROTEIN"/>
    <property type="match status" value="1"/>
</dbReference>
<evidence type="ECO:0000259" key="1">
    <source>
        <dbReference type="Pfam" id="PF13456"/>
    </source>
</evidence>
<dbReference type="InterPro" id="IPR044730">
    <property type="entry name" value="RNase_H-like_dom_plant"/>
</dbReference>
<evidence type="ECO:0000313" key="3">
    <source>
        <dbReference type="RefSeq" id="XP_056843437.1"/>
    </source>
</evidence>
<dbReference type="GO" id="GO:0004523">
    <property type="term" value="F:RNA-DNA hybrid ribonuclease activity"/>
    <property type="evidence" value="ECO:0007669"/>
    <property type="project" value="InterPro"/>
</dbReference>
<dbReference type="CDD" id="cd06222">
    <property type="entry name" value="RNase_H_like"/>
    <property type="match status" value="1"/>
</dbReference>
<dbReference type="AlphaFoldDB" id="A0A9W3BW01"/>
<dbReference type="GeneID" id="130495881"/>
<reference evidence="2" key="1">
    <citation type="journal article" date="2019" name="Database">
        <title>The radish genome database (RadishGD): an integrated information resource for radish genomics.</title>
        <authorList>
            <person name="Yu H.J."/>
            <person name="Baek S."/>
            <person name="Lee Y.J."/>
            <person name="Cho A."/>
            <person name="Mun J.H."/>
        </authorList>
    </citation>
    <scope>NUCLEOTIDE SEQUENCE [LARGE SCALE GENOMIC DNA]</scope>
    <source>
        <strain evidence="2">cv. WK10039</strain>
    </source>
</reference>
<feature type="domain" description="RNase H type-1" evidence="1">
    <location>
        <begin position="17"/>
        <end position="133"/>
    </location>
</feature>
<keyword evidence="2" id="KW-1185">Reference proteome</keyword>
<accession>A0A9W3BW01</accession>
<protein>
    <submittedName>
        <fullName evidence="3">Uncharacterized protein LOC130495881</fullName>
    </submittedName>
</protein>
<dbReference type="PANTHER" id="PTHR47074">
    <property type="entry name" value="BNAC02G40300D PROTEIN"/>
    <property type="match status" value="1"/>
</dbReference>
<dbReference type="Proteomes" id="UP000504610">
    <property type="component" value="Chromosome 6"/>
</dbReference>
<name>A0A9W3BW01_RAPSA</name>
<dbReference type="OrthoDB" id="1036116at2759"/>
<dbReference type="GO" id="GO:0003676">
    <property type="term" value="F:nucleic acid binding"/>
    <property type="evidence" value="ECO:0007669"/>
    <property type="project" value="InterPro"/>
</dbReference>
<dbReference type="KEGG" id="rsz:130495881"/>
<organism evidence="2 3">
    <name type="scientific">Raphanus sativus</name>
    <name type="common">Radish</name>
    <name type="synonym">Raphanus raphanistrum var. sativus</name>
    <dbReference type="NCBI Taxonomy" id="3726"/>
    <lineage>
        <taxon>Eukaryota</taxon>
        <taxon>Viridiplantae</taxon>
        <taxon>Streptophyta</taxon>
        <taxon>Embryophyta</taxon>
        <taxon>Tracheophyta</taxon>
        <taxon>Spermatophyta</taxon>
        <taxon>Magnoliopsida</taxon>
        <taxon>eudicotyledons</taxon>
        <taxon>Gunneridae</taxon>
        <taxon>Pentapetalae</taxon>
        <taxon>rosids</taxon>
        <taxon>malvids</taxon>
        <taxon>Brassicales</taxon>
        <taxon>Brassicaceae</taxon>
        <taxon>Brassiceae</taxon>
        <taxon>Raphanus</taxon>
    </lineage>
</organism>
<dbReference type="InterPro" id="IPR012337">
    <property type="entry name" value="RNaseH-like_sf"/>
</dbReference>
<dbReference type="RefSeq" id="XP_056843437.1">
    <property type="nucleotide sequence ID" value="XM_056987457.1"/>
</dbReference>
<gene>
    <name evidence="3" type="primary">LOC130495881</name>
</gene>
<dbReference type="Gene3D" id="3.30.420.10">
    <property type="entry name" value="Ribonuclease H-like superfamily/Ribonuclease H"/>
    <property type="match status" value="1"/>
</dbReference>
<evidence type="ECO:0000313" key="2">
    <source>
        <dbReference type="Proteomes" id="UP000504610"/>
    </source>
</evidence>
<dbReference type="InterPro" id="IPR052929">
    <property type="entry name" value="RNase_H-like_EbsB-rel"/>
</dbReference>
<dbReference type="InterPro" id="IPR002156">
    <property type="entry name" value="RNaseH_domain"/>
</dbReference>